<proteinExistence type="predicted"/>
<sequence>MRCYTGLWIAAALRLASAQGNATVTPPSASSVAAYGPPPVQSSPSSQYQAPASPSSRPAASPSSRPAASPSTRPAASPSTRPPASPSTRPPASPSTRPPASSTSQSSPAPQYLPPVGSSSSPPASSRPPSIQQEPPENACQCCQSSTFTSTVFTTLYNTTTVSVTVTERQTSTVVARTTDFVTTTTTSTFVTVLASGDCYYDEELRAKVVSFADRRGWRVLRNRDHNKMGNNYSYATRDDYPAVGNHSDGGCAHRIRRSDYLSGPADSHASAGLVNDRLAVDDLHGNDDFLHRASRHCHVGSHSHYHGSKDGTCHDCGDVDLELSGGDRGYQVDHSDGHGHGDRTRPGDDCHGSRPGNDCDPSGRDENVARADRDPSRLGRAVNTH</sequence>
<keyword evidence="2" id="KW-0732">Signal</keyword>
<feature type="compositionally biased region" description="Pro residues" evidence="1">
    <location>
        <begin position="80"/>
        <end position="97"/>
    </location>
</feature>
<feature type="compositionally biased region" description="Basic and acidic residues" evidence="1">
    <location>
        <begin position="362"/>
        <end position="378"/>
    </location>
</feature>
<dbReference type="STRING" id="268505.A0A2A9P8U0"/>
<feature type="signal peptide" evidence="2">
    <location>
        <begin position="1"/>
        <end position="18"/>
    </location>
</feature>
<evidence type="ECO:0000313" key="4">
    <source>
        <dbReference type="Proteomes" id="UP000037136"/>
    </source>
</evidence>
<name>A0A2A9P8U0_OPHUN</name>
<comment type="caution">
    <text evidence="3">The sequence shown here is derived from an EMBL/GenBank/DDBJ whole genome shotgun (WGS) entry which is preliminary data.</text>
</comment>
<feature type="compositionally biased region" description="Basic and acidic residues" evidence="1">
    <location>
        <begin position="331"/>
        <end position="353"/>
    </location>
</feature>
<evidence type="ECO:0000256" key="1">
    <source>
        <dbReference type="SAM" id="MobiDB-lite"/>
    </source>
</evidence>
<dbReference type="AlphaFoldDB" id="A0A2A9P8U0"/>
<feature type="compositionally biased region" description="Polar residues" evidence="1">
    <location>
        <begin position="20"/>
        <end position="31"/>
    </location>
</feature>
<feature type="region of interest" description="Disordered" evidence="1">
    <location>
        <begin position="328"/>
        <end position="386"/>
    </location>
</feature>
<keyword evidence="4" id="KW-1185">Reference proteome</keyword>
<evidence type="ECO:0000313" key="3">
    <source>
        <dbReference type="EMBL" id="PFH57312.1"/>
    </source>
</evidence>
<accession>A0A2A9P8U0</accession>
<evidence type="ECO:0000256" key="2">
    <source>
        <dbReference type="SAM" id="SignalP"/>
    </source>
</evidence>
<feature type="region of interest" description="Disordered" evidence="1">
    <location>
        <begin position="20"/>
        <end position="138"/>
    </location>
</feature>
<organism evidence="3 4">
    <name type="scientific">Ophiocordyceps unilateralis</name>
    <name type="common">Zombie-ant fungus</name>
    <name type="synonym">Torrubia unilateralis</name>
    <dbReference type="NCBI Taxonomy" id="268505"/>
    <lineage>
        <taxon>Eukaryota</taxon>
        <taxon>Fungi</taxon>
        <taxon>Dikarya</taxon>
        <taxon>Ascomycota</taxon>
        <taxon>Pezizomycotina</taxon>
        <taxon>Sordariomycetes</taxon>
        <taxon>Hypocreomycetidae</taxon>
        <taxon>Hypocreales</taxon>
        <taxon>Ophiocordycipitaceae</taxon>
        <taxon>Ophiocordyceps</taxon>
    </lineage>
</organism>
<dbReference type="EMBL" id="LAZP02000425">
    <property type="protein sequence ID" value="PFH57312.1"/>
    <property type="molecule type" value="Genomic_DNA"/>
</dbReference>
<reference evidence="3 4" key="1">
    <citation type="journal article" date="2015" name="BMC Genomics">
        <title>Gene expression during zombie ant biting behavior reflects the complexity underlying fungal parasitic behavioral manipulation.</title>
        <authorList>
            <person name="de Bekker C."/>
            <person name="Ohm R.A."/>
            <person name="Loreto R.G."/>
            <person name="Sebastian A."/>
            <person name="Albert I."/>
            <person name="Merrow M."/>
            <person name="Brachmann A."/>
            <person name="Hughes D.P."/>
        </authorList>
    </citation>
    <scope>NUCLEOTIDE SEQUENCE [LARGE SCALE GENOMIC DNA]</scope>
    <source>
        <strain evidence="3 4">SC16a</strain>
    </source>
</reference>
<feature type="chain" id="PRO_5012496175" evidence="2">
    <location>
        <begin position="19"/>
        <end position="386"/>
    </location>
</feature>
<feature type="compositionally biased region" description="Low complexity" evidence="1">
    <location>
        <begin position="98"/>
        <end position="130"/>
    </location>
</feature>
<reference evidence="3 4" key="2">
    <citation type="journal article" date="2017" name="Sci. Rep.">
        <title>Ant-infecting Ophiocordyceps genomes reveal a high diversity of potential behavioral manipulation genes and a possible major role for enterotoxins.</title>
        <authorList>
            <person name="de Bekker C."/>
            <person name="Ohm R.A."/>
            <person name="Evans H.C."/>
            <person name="Brachmann A."/>
            <person name="Hughes D.P."/>
        </authorList>
    </citation>
    <scope>NUCLEOTIDE SEQUENCE [LARGE SCALE GENOMIC DNA]</scope>
    <source>
        <strain evidence="3 4">SC16a</strain>
    </source>
</reference>
<protein>
    <submittedName>
        <fullName evidence="3">Uncharacterized protein</fullName>
    </submittedName>
</protein>
<feature type="compositionally biased region" description="Low complexity" evidence="1">
    <location>
        <begin position="42"/>
        <end position="79"/>
    </location>
</feature>
<gene>
    <name evidence="3" type="ORF">XA68_15225</name>
</gene>
<dbReference type="Proteomes" id="UP000037136">
    <property type="component" value="Unassembled WGS sequence"/>
</dbReference>